<comment type="caution">
    <text evidence="2">The sequence shown here is derived from an EMBL/GenBank/DDBJ whole genome shotgun (WGS) entry which is preliminary data.</text>
</comment>
<keyword evidence="2" id="KW-0808">Transferase</keyword>
<sequence length="244" mass="27514">MQRTHNVRHGGVSLDFTVPNMLNHFRAETFSTKEPETLEWIEALPEGSVLWDIGANVGLYSCYAAKKRHCRVYAFEPSVFNLELLARNIHINRLVDYVTIVPLPLSDGVRESTLNMTSTDWGGALSSFGELYGDDGKMMKKVFDFQTLGISMDAVVEMLGIPLPMNIKMDVDGIEHLILKSGKNILQQVQSVIIEVNEDFAEQDAKVSQHLSDAGLQLIDKKHSAMFEGSARFGRSYNQIWRRH</sequence>
<reference evidence="2 3" key="1">
    <citation type="submission" date="2018-12" db="EMBL/GenBank/DDBJ databases">
        <authorList>
            <person name="Lunina O.N."/>
            <person name="Grouzdev D.S."/>
            <person name="Gorlenko V.M."/>
            <person name="Savvichev A.S."/>
        </authorList>
    </citation>
    <scope>NUCLEOTIDE SEQUENCE [LARGE SCALE GENOMIC DNA]</scope>
    <source>
        <strain evidence="2 3">BrKhr-17</strain>
    </source>
</reference>
<dbReference type="PANTHER" id="PTHR34203">
    <property type="entry name" value="METHYLTRANSFERASE, FKBM FAMILY PROTEIN"/>
    <property type="match status" value="1"/>
</dbReference>
<dbReference type="Proteomes" id="UP000279908">
    <property type="component" value="Unassembled WGS sequence"/>
</dbReference>
<dbReference type="InterPro" id="IPR006342">
    <property type="entry name" value="FkbM_mtfrase"/>
</dbReference>
<keyword evidence="2" id="KW-0489">Methyltransferase</keyword>
<dbReference type="AlphaFoldDB" id="A0A3S0L0Z5"/>
<feature type="domain" description="Methyltransferase FkbM" evidence="1">
    <location>
        <begin position="52"/>
        <end position="213"/>
    </location>
</feature>
<dbReference type="GO" id="GO:0032259">
    <property type="term" value="P:methylation"/>
    <property type="evidence" value="ECO:0007669"/>
    <property type="project" value="UniProtKB-KW"/>
</dbReference>
<dbReference type="InterPro" id="IPR052514">
    <property type="entry name" value="SAM-dependent_MTase"/>
</dbReference>
<gene>
    <name evidence="2" type="ORF">EKD02_08620</name>
</gene>
<dbReference type="PANTHER" id="PTHR34203:SF15">
    <property type="entry name" value="SLL1173 PROTEIN"/>
    <property type="match status" value="1"/>
</dbReference>
<evidence type="ECO:0000313" key="3">
    <source>
        <dbReference type="Proteomes" id="UP000279908"/>
    </source>
</evidence>
<name>A0A3S0L0Z5_CHLPH</name>
<accession>A0A3S0L0Z5</accession>
<proteinExistence type="predicted"/>
<evidence type="ECO:0000259" key="1">
    <source>
        <dbReference type="Pfam" id="PF05050"/>
    </source>
</evidence>
<dbReference type="NCBIfam" id="TIGR01444">
    <property type="entry name" value="fkbM_fam"/>
    <property type="match status" value="1"/>
</dbReference>
<dbReference type="InterPro" id="IPR029063">
    <property type="entry name" value="SAM-dependent_MTases_sf"/>
</dbReference>
<protein>
    <submittedName>
        <fullName evidence="2">FkbM family methyltransferase</fullName>
    </submittedName>
</protein>
<dbReference type="SUPFAM" id="SSF53335">
    <property type="entry name" value="S-adenosyl-L-methionine-dependent methyltransferases"/>
    <property type="match status" value="1"/>
</dbReference>
<dbReference type="EMBL" id="RXYK01000015">
    <property type="protein sequence ID" value="RTY36013.1"/>
    <property type="molecule type" value="Genomic_DNA"/>
</dbReference>
<evidence type="ECO:0000313" key="2">
    <source>
        <dbReference type="EMBL" id="RTY36013.1"/>
    </source>
</evidence>
<dbReference type="Pfam" id="PF05050">
    <property type="entry name" value="Methyltransf_21"/>
    <property type="match status" value="1"/>
</dbReference>
<dbReference type="Gene3D" id="3.40.50.150">
    <property type="entry name" value="Vaccinia Virus protein VP39"/>
    <property type="match status" value="1"/>
</dbReference>
<organism evidence="2 3">
    <name type="scientific">Chlorobium phaeovibrioides</name>
    <dbReference type="NCBI Taxonomy" id="1094"/>
    <lineage>
        <taxon>Bacteria</taxon>
        <taxon>Pseudomonadati</taxon>
        <taxon>Chlorobiota</taxon>
        <taxon>Chlorobiia</taxon>
        <taxon>Chlorobiales</taxon>
        <taxon>Chlorobiaceae</taxon>
        <taxon>Chlorobium/Pelodictyon group</taxon>
        <taxon>Chlorobium</taxon>
    </lineage>
</organism>
<dbReference type="GO" id="GO:0008168">
    <property type="term" value="F:methyltransferase activity"/>
    <property type="evidence" value="ECO:0007669"/>
    <property type="project" value="UniProtKB-KW"/>
</dbReference>